<name>A0A8K0P3T4_LADFU</name>
<reference evidence="1" key="2">
    <citation type="submission" date="2017-10" db="EMBL/GenBank/DDBJ databases">
        <title>Ladona fulva Genome sequencing and assembly.</title>
        <authorList>
            <person name="Murali S."/>
            <person name="Richards S."/>
            <person name="Bandaranaike D."/>
            <person name="Bellair M."/>
            <person name="Blankenburg K."/>
            <person name="Chao H."/>
            <person name="Dinh H."/>
            <person name="Doddapaneni H."/>
            <person name="Dugan-Rocha S."/>
            <person name="Elkadiri S."/>
            <person name="Gnanaolivu R."/>
            <person name="Hernandez B."/>
            <person name="Skinner E."/>
            <person name="Javaid M."/>
            <person name="Lee S."/>
            <person name="Li M."/>
            <person name="Ming W."/>
            <person name="Munidasa M."/>
            <person name="Muniz J."/>
            <person name="Nguyen L."/>
            <person name="Hughes D."/>
            <person name="Osuji N."/>
            <person name="Pu L.-L."/>
            <person name="Puazo M."/>
            <person name="Qu C."/>
            <person name="Quiroz J."/>
            <person name="Raj R."/>
            <person name="Weissenberger G."/>
            <person name="Xin Y."/>
            <person name="Zou X."/>
            <person name="Han Y."/>
            <person name="Worley K."/>
            <person name="Muzny D."/>
            <person name="Gibbs R."/>
        </authorList>
    </citation>
    <scope>NUCLEOTIDE SEQUENCE</scope>
    <source>
        <strain evidence="1">Sampled in the wild</strain>
    </source>
</reference>
<keyword evidence="2" id="KW-1185">Reference proteome</keyword>
<dbReference type="EMBL" id="KZ308547">
    <property type="protein sequence ID" value="KAG8231303.1"/>
    <property type="molecule type" value="Genomic_DNA"/>
</dbReference>
<dbReference type="Proteomes" id="UP000792457">
    <property type="component" value="Unassembled WGS sequence"/>
</dbReference>
<comment type="caution">
    <text evidence="1">The sequence shown here is derived from an EMBL/GenBank/DDBJ whole genome shotgun (WGS) entry which is preliminary data.</text>
</comment>
<evidence type="ECO:0000313" key="2">
    <source>
        <dbReference type="Proteomes" id="UP000792457"/>
    </source>
</evidence>
<gene>
    <name evidence="1" type="ORF">J437_LFUL006959</name>
</gene>
<dbReference type="AlphaFoldDB" id="A0A8K0P3T4"/>
<reference evidence="1" key="1">
    <citation type="submission" date="2013-04" db="EMBL/GenBank/DDBJ databases">
        <authorList>
            <person name="Qu J."/>
            <person name="Murali S.C."/>
            <person name="Bandaranaike D."/>
            <person name="Bellair M."/>
            <person name="Blankenburg K."/>
            <person name="Chao H."/>
            <person name="Dinh H."/>
            <person name="Doddapaneni H."/>
            <person name="Downs B."/>
            <person name="Dugan-Rocha S."/>
            <person name="Elkadiri S."/>
            <person name="Gnanaolivu R.D."/>
            <person name="Hernandez B."/>
            <person name="Javaid M."/>
            <person name="Jayaseelan J.C."/>
            <person name="Lee S."/>
            <person name="Li M."/>
            <person name="Ming W."/>
            <person name="Munidasa M."/>
            <person name="Muniz J."/>
            <person name="Nguyen L."/>
            <person name="Ongeri F."/>
            <person name="Osuji N."/>
            <person name="Pu L.-L."/>
            <person name="Puazo M."/>
            <person name="Qu C."/>
            <person name="Quiroz J."/>
            <person name="Raj R."/>
            <person name="Weissenberger G."/>
            <person name="Xin Y."/>
            <person name="Zou X."/>
            <person name="Han Y."/>
            <person name="Richards S."/>
            <person name="Worley K."/>
            <person name="Muzny D."/>
            <person name="Gibbs R."/>
        </authorList>
    </citation>
    <scope>NUCLEOTIDE SEQUENCE</scope>
    <source>
        <strain evidence="1">Sampled in the wild</strain>
    </source>
</reference>
<sequence>MPKCVIVGFVSNAAFNGDITKNPYLQLSTSRIEFPLSVIRRISNSIKTITTGFLWIREDYPRGYFLTAFDVSGTRGKCGALEFAEKRKSKNGGQIRFSLKETINCIV</sequence>
<proteinExistence type="predicted"/>
<evidence type="ECO:0000313" key="1">
    <source>
        <dbReference type="EMBL" id="KAG8231303.1"/>
    </source>
</evidence>
<protein>
    <submittedName>
        <fullName evidence="1">Uncharacterized protein</fullName>
    </submittedName>
</protein>
<accession>A0A8K0P3T4</accession>
<organism evidence="1 2">
    <name type="scientific">Ladona fulva</name>
    <name type="common">Scarce chaser dragonfly</name>
    <name type="synonym">Libellula fulva</name>
    <dbReference type="NCBI Taxonomy" id="123851"/>
    <lineage>
        <taxon>Eukaryota</taxon>
        <taxon>Metazoa</taxon>
        <taxon>Ecdysozoa</taxon>
        <taxon>Arthropoda</taxon>
        <taxon>Hexapoda</taxon>
        <taxon>Insecta</taxon>
        <taxon>Pterygota</taxon>
        <taxon>Palaeoptera</taxon>
        <taxon>Odonata</taxon>
        <taxon>Epiprocta</taxon>
        <taxon>Anisoptera</taxon>
        <taxon>Libelluloidea</taxon>
        <taxon>Libellulidae</taxon>
        <taxon>Ladona</taxon>
    </lineage>
</organism>